<sequence length="124" mass="13904">MKVPWPDAFEDGDMQTFLQDFEEVAEPARKLKALRARVLHAVRRGPEKMKWAAAKDALIVGFDTPADRQRALRSFRTVQLGVHVNPLSHAAALHTLLSRGLPMLDDVALSNLLLDCFMESVPEE</sequence>
<name>A0A183B096_9TREM</name>
<dbReference type="OrthoDB" id="6247559at2759"/>
<dbReference type="Proteomes" id="UP000272942">
    <property type="component" value="Unassembled WGS sequence"/>
</dbReference>
<evidence type="ECO:0000313" key="3">
    <source>
        <dbReference type="WBParaSite" id="ECPE_0001266701-mRNA-1"/>
    </source>
</evidence>
<dbReference type="AlphaFoldDB" id="A0A183B096"/>
<dbReference type="WBParaSite" id="ECPE_0001266701-mRNA-1">
    <property type="protein sequence ID" value="ECPE_0001266701-mRNA-1"/>
    <property type="gene ID" value="ECPE_0001266701"/>
</dbReference>
<dbReference type="EMBL" id="UZAN01053287">
    <property type="protein sequence ID" value="VDP89903.1"/>
    <property type="molecule type" value="Genomic_DNA"/>
</dbReference>
<accession>A0A183B096</accession>
<organism evidence="3">
    <name type="scientific">Echinostoma caproni</name>
    <dbReference type="NCBI Taxonomy" id="27848"/>
    <lineage>
        <taxon>Eukaryota</taxon>
        <taxon>Metazoa</taxon>
        <taxon>Spiralia</taxon>
        <taxon>Lophotrochozoa</taxon>
        <taxon>Platyhelminthes</taxon>
        <taxon>Trematoda</taxon>
        <taxon>Digenea</taxon>
        <taxon>Plagiorchiida</taxon>
        <taxon>Echinostomata</taxon>
        <taxon>Echinostomatoidea</taxon>
        <taxon>Echinostomatidae</taxon>
        <taxon>Echinostoma</taxon>
    </lineage>
</organism>
<gene>
    <name evidence="1" type="ORF">ECPE_LOCUS12631</name>
</gene>
<reference evidence="3" key="1">
    <citation type="submission" date="2016-06" db="UniProtKB">
        <authorList>
            <consortium name="WormBaseParasite"/>
        </authorList>
    </citation>
    <scope>IDENTIFICATION</scope>
</reference>
<evidence type="ECO:0000313" key="1">
    <source>
        <dbReference type="EMBL" id="VDP89903.1"/>
    </source>
</evidence>
<keyword evidence="2" id="KW-1185">Reference proteome</keyword>
<reference evidence="1 2" key="2">
    <citation type="submission" date="2018-11" db="EMBL/GenBank/DDBJ databases">
        <authorList>
            <consortium name="Pathogen Informatics"/>
        </authorList>
    </citation>
    <scope>NUCLEOTIDE SEQUENCE [LARGE SCALE GENOMIC DNA]</scope>
    <source>
        <strain evidence="1 2">Egypt</strain>
    </source>
</reference>
<proteinExistence type="predicted"/>
<protein>
    <submittedName>
        <fullName evidence="3">SEC7 domain-containing protein</fullName>
    </submittedName>
</protein>
<evidence type="ECO:0000313" key="2">
    <source>
        <dbReference type="Proteomes" id="UP000272942"/>
    </source>
</evidence>